<dbReference type="Pfam" id="PF07679">
    <property type="entry name" value="I-set"/>
    <property type="match status" value="5"/>
</dbReference>
<reference evidence="7 8" key="2">
    <citation type="submission" date="2018-11" db="EMBL/GenBank/DDBJ databases">
        <authorList>
            <consortium name="Pathogen Informatics"/>
        </authorList>
    </citation>
    <scope>NUCLEOTIDE SEQUENCE [LARGE SCALE GENOMIC DNA]</scope>
</reference>
<dbReference type="FunFam" id="2.60.40.10:FF:002364">
    <property type="entry name" value="Protein CBG19196"/>
    <property type="match status" value="1"/>
</dbReference>
<dbReference type="PANTHER" id="PTHR47633">
    <property type="entry name" value="IMMUNOGLOBULIN"/>
    <property type="match status" value="1"/>
</dbReference>
<dbReference type="SUPFAM" id="SSF48726">
    <property type="entry name" value="Immunoglobulin"/>
    <property type="match status" value="5"/>
</dbReference>
<dbReference type="WBParaSite" id="TCNE_0000025101-mRNA-1">
    <property type="protein sequence ID" value="TCNE_0000025101-mRNA-1"/>
    <property type="gene ID" value="TCNE_0000025101"/>
</dbReference>
<dbReference type="InterPro" id="IPR013783">
    <property type="entry name" value="Ig-like_fold"/>
</dbReference>
<feature type="domain" description="Ig-like" evidence="6">
    <location>
        <begin position="524"/>
        <end position="614"/>
    </location>
</feature>
<sequence>MLQNKESELNAILNRAHELPEADRKRLYLFQSRFENLKQIVESRLRLGNAFQQVHKFAKELEGSFESLDALLSTSRNFTNEKLISQMTEVFRMVQETLSQERHQGEKFIASVKSAAAADADLHHENAIEWVHSMLNEHERRFVTVNEHWQRWQDNRVHEQKIMHIVEEVQMWQEETVEIVRVLEAKAKKSKMATEREQLKLKMDEVIKELPKQKEKIVEAEEITKVSESDEAYERVEMAKRKHRDLEERITQLRRIVETQEQLSVQEASICQFMIALSFSKQRSTVHSICAVFREVTRAPEIITQLRDAQVDEGCRFEFAARVEGEPTPHIQWLKDGRDVKDNVDYRQAYTNGVATLTIEETFVEDTATYTVRAENGAGKAESSAQLIVKSRSEMGSQFEEEGKPRFVRQLQNVSVNEGEPARLDCVVVGFPEPKANLYFALKVVWYKEEETVKESERITLHFEGDHCSLDINRTQPADSGLYTAKASNGFGETTNFCRLTVTPMMRAAPPPTPPKPRPIAVAPSFLPPLINQNLQEGQRCMFQVRVLGEPMPRVQWSFDDRAIVQTTTEMKVVEDSNGWSRLIIESVRPEHSGMYTIVAENEAGEARSGATLNVEPKPVTTALQEKIVTTSTREGYWSDTFMSSPTPPPVPKHRYRSDVEEIETSGNEFGDTSCFVYYQFSTTATAPEFIRPFQNEYTVTEGEKFKIDCLMPAQLENAGYYKMTAENIRGKTESLTILHVRPKSIQQQQIAKKPITTEHVQVTEEFGAFEYEQRADDRKLYMQKQHIEEELGMYEEEERRIASKQPLHSSQLATPPPAKKQQLQTTHERLQLMHEHYDFEEGRSKAAGHPPHFTQTLVSAVAACGDSTKFEGVVTGWPVPEVQWTKDGVPVSKATNPELVFSNIGGRVSLSFPNAQLEHAGKYMCTAKNASGVATSSAQLVVRPKTIAPDFVRRLISEEVVEGDRLTWTVQVTGDPVPKVTWLRDAQVIPNCDEVRLTDEGNGVYSMIIMKVEMVDCGQFTCLAENVAGEARSTADLVVRPKGSEPGNYFHVTKVRTITRC</sequence>
<feature type="domain" description="Ig-like" evidence="6">
    <location>
        <begin position="852"/>
        <end position="942"/>
    </location>
</feature>
<dbReference type="PANTHER" id="PTHR47633:SF4">
    <property type="entry name" value="MYOPALLADIN ISOFORM X1"/>
    <property type="match status" value="1"/>
</dbReference>
<dbReference type="GO" id="GO:0031672">
    <property type="term" value="C:A band"/>
    <property type="evidence" value="ECO:0007669"/>
    <property type="project" value="UniProtKB-ARBA"/>
</dbReference>
<keyword evidence="8" id="KW-1185">Reference proteome</keyword>
<evidence type="ECO:0000313" key="8">
    <source>
        <dbReference type="Proteomes" id="UP000050794"/>
    </source>
</evidence>
<organism evidence="8 9">
    <name type="scientific">Toxocara canis</name>
    <name type="common">Canine roundworm</name>
    <dbReference type="NCBI Taxonomy" id="6265"/>
    <lineage>
        <taxon>Eukaryota</taxon>
        <taxon>Metazoa</taxon>
        <taxon>Ecdysozoa</taxon>
        <taxon>Nematoda</taxon>
        <taxon>Chromadorea</taxon>
        <taxon>Rhabditida</taxon>
        <taxon>Spirurina</taxon>
        <taxon>Ascaridomorpha</taxon>
        <taxon>Ascaridoidea</taxon>
        <taxon>Toxocaridae</taxon>
        <taxon>Toxocara</taxon>
    </lineage>
</organism>
<dbReference type="GO" id="GO:0019899">
    <property type="term" value="F:enzyme binding"/>
    <property type="evidence" value="ECO:0007669"/>
    <property type="project" value="UniProtKB-ARBA"/>
</dbReference>
<evidence type="ECO:0000259" key="6">
    <source>
        <dbReference type="PROSITE" id="PS50835"/>
    </source>
</evidence>
<evidence type="ECO:0000313" key="7">
    <source>
        <dbReference type="EMBL" id="VDM23898.1"/>
    </source>
</evidence>
<dbReference type="InterPro" id="IPR003599">
    <property type="entry name" value="Ig_sub"/>
</dbReference>
<comment type="subcellular location">
    <subcellularLocation>
        <location evidence="1">Cytoplasm</location>
    </subcellularLocation>
</comment>
<evidence type="ECO:0000256" key="4">
    <source>
        <dbReference type="SAM" id="Coils"/>
    </source>
</evidence>
<protein>
    <submittedName>
        <fullName evidence="9">Immunoglobulin I-set domain protein</fullName>
    </submittedName>
</protein>
<name>A0A183TVI2_TOXCA</name>
<dbReference type="Gene3D" id="2.60.40.10">
    <property type="entry name" value="Immunoglobulins"/>
    <property type="match status" value="5"/>
</dbReference>
<evidence type="ECO:0000256" key="5">
    <source>
        <dbReference type="SAM" id="MobiDB-lite"/>
    </source>
</evidence>
<keyword evidence="4" id="KW-0175">Coiled coil</keyword>
<evidence type="ECO:0000256" key="3">
    <source>
        <dbReference type="ARBA" id="ARBA00023319"/>
    </source>
</evidence>
<evidence type="ECO:0000313" key="9">
    <source>
        <dbReference type="WBParaSite" id="TCNE_0000025101-mRNA-1"/>
    </source>
</evidence>
<feature type="coiled-coil region" evidence="4">
    <location>
        <begin position="182"/>
        <end position="263"/>
    </location>
</feature>
<dbReference type="AlphaFoldDB" id="A0A183TVI2"/>
<dbReference type="PROSITE" id="PS50835">
    <property type="entry name" value="IG_LIKE"/>
    <property type="match status" value="5"/>
</dbReference>
<feature type="region of interest" description="Disordered" evidence="5">
    <location>
        <begin position="799"/>
        <end position="823"/>
    </location>
</feature>
<dbReference type="SMART" id="SM00408">
    <property type="entry name" value="IGc2"/>
    <property type="match status" value="5"/>
</dbReference>
<dbReference type="InterPro" id="IPR058157">
    <property type="entry name" value="Spectrin_met"/>
</dbReference>
<dbReference type="InterPro" id="IPR007110">
    <property type="entry name" value="Ig-like_dom"/>
</dbReference>
<dbReference type="InterPro" id="IPR036179">
    <property type="entry name" value="Ig-like_dom_sf"/>
</dbReference>
<gene>
    <name evidence="7" type="ORF">TCNE_LOCUS252</name>
</gene>
<evidence type="ECO:0000256" key="2">
    <source>
        <dbReference type="ARBA" id="ARBA00022490"/>
    </source>
</evidence>
<keyword evidence="3" id="KW-0393">Immunoglobulin domain</keyword>
<keyword evidence="2" id="KW-0963">Cytoplasm</keyword>
<feature type="domain" description="Ig-like" evidence="6">
    <location>
        <begin position="300"/>
        <end position="388"/>
    </location>
</feature>
<dbReference type="InterPro" id="IPR003598">
    <property type="entry name" value="Ig_sub2"/>
</dbReference>
<dbReference type="EMBL" id="UYWY01000097">
    <property type="protein sequence ID" value="VDM23898.1"/>
    <property type="molecule type" value="Genomic_DNA"/>
</dbReference>
<feature type="domain" description="Ig-like" evidence="6">
    <location>
        <begin position="950"/>
        <end position="1039"/>
    </location>
</feature>
<evidence type="ECO:0000256" key="1">
    <source>
        <dbReference type="ARBA" id="ARBA00004496"/>
    </source>
</evidence>
<dbReference type="Proteomes" id="UP000050794">
    <property type="component" value="Unassembled WGS sequence"/>
</dbReference>
<dbReference type="InterPro" id="IPR013098">
    <property type="entry name" value="Ig_I-set"/>
</dbReference>
<feature type="domain" description="Ig-like" evidence="6">
    <location>
        <begin position="405"/>
        <end position="503"/>
    </location>
</feature>
<accession>A0A183TVI2</accession>
<dbReference type="Pfam" id="PF25101">
    <property type="entry name" value="Spectrin_7"/>
    <property type="match status" value="1"/>
</dbReference>
<proteinExistence type="predicted"/>
<dbReference type="FunFam" id="2.60.40.10:FF:000425">
    <property type="entry name" value="Myosin light chain kinase"/>
    <property type="match status" value="4"/>
</dbReference>
<dbReference type="SMART" id="SM00409">
    <property type="entry name" value="IG"/>
    <property type="match status" value="6"/>
</dbReference>
<reference evidence="9" key="1">
    <citation type="submission" date="2016-06" db="UniProtKB">
        <authorList>
            <consortium name="WormBaseParasite"/>
        </authorList>
    </citation>
    <scope>IDENTIFICATION</scope>
</reference>